<dbReference type="OrthoDB" id="269774at2"/>
<accession>A0A6I4SQG4</accession>
<evidence type="ECO:0000259" key="6">
    <source>
        <dbReference type="SMART" id="SM00702"/>
    </source>
</evidence>
<dbReference type="InterPro" id="IPR044862">
    <property type="entry name" value="Pro_4_hyd_alph_FE2OG_OXY"/>
</dbReference>
<reference evidence="7 8" key="1">
    <citation type="submission" date="2019-12" db="EMBL/GenBank/DDBJ databases">
        <title>Genomic-based taxomic classification of the family Erythrobacteraceae.</title>
        <authorList>
            <person name="Xu L."/>
        </authorList>
    </citation>
    <scope>NUCLEOTIDE SEQUENCE [LARGE SCALE GENOMIC DNA]</scope>
    <source>
        <strain evidence="7 8">JCM 17802</strain>
    </source>
</reference>
<evidence type="ECO:0000313" key="7">
    <source>
        <dbReference type="EMBL" id="MXO57400.1"/>
    </source>
</evidence>
<dbReference type="GO" id="GO:0031418">
    <property type="term" value="F:L-ascorbic acid binding"/>
    <property type="evidence" value="ECO:0007669"/>
    <property type="project" value="InterPro"/>
</dbReference>
<comment type="caution">
    <text evidence="7">The sequence shown here is derived from an EMBL/GenBank/DDBJ whole genome shotgun (WGS) entry which is preliminary data.</text>
</comment>
<dbReference type="SMART" id="SM00702">
    <property type="entry name" value="P4Hc"/>
    <property type="match status" value="1"/>
</dbReference>
<dbReference type="GO" id="GO:0016705">
    <property type="term" value="F:oxidoreductase activity, acting on paired donors, with incorporation or reduction of molecular oxygen"/>
    <property type="evidence" value="ECO:0007669"/>
    <property type="project" value="InterPro"/>
</dbReference>
<dbReference type="RefSeq" id="WP_160598491.1">
    <property type="nucleotide sequence ID" value="NZ_WTYS01000001.1"/>
</dbReference>
<protein>
    <submittedName>
        <fullName evidence="7">2OG-Fe(II) oxygenase</fullName>
    </submittedName>
</protein>
<dbReference type="AlphaFoldDB" id="A0A6I4SQG4"/>
<name>A0A6I4SQG4_9SPHN</name>
<keyword evidence="8" id="KW-1185">Reference proteome</keyword>
<feature type="domain" description="Prolyl 4-hydroxylase alpha subunit" evidence="6">
    <location>
        <begin position="38"/>
        <end position="217"/>
    </location>
</feature>
<organism evidence="7 8">
    <name type="scientific">Pontixanthobacter gangjinensis</name>
    <dbReference type="NCBI Taxonomy" id="1028742"/>
    <lineage>
        <taxon>Bacteria</taxon>
        <taxon>Pseudomonadati</taxon>
        <taxon>Pseudomonadota</taxon>
        <taxon>Alphaproteobacteria</taxon>
        <taxon>Sphingomonadales</taxon>
        <taxon>Erythrobacteraceae</taxon>
        <taxon>Pontixanthobacter</taxon>
    </lineage>
</organism>
<dbReference type="InterPro" id="IPR045054">
    <property type="entry name" value="P4HA-like"/>
</dbReference>
<evidence type="ECO:0000256" key="5">
    <source>
        <dbReference type="ARBA" id="ARBA00023004"/>
    </source>
</evidence>
<dbReference type="Pfam" id="PF13640">
    <property type="entry name" value="2OG-FeII_Oxy_3"/>
    <property type="match status" value="1"/>
</dbReference>
<evidence type="ECO:0000256" key="2">
    <source>
        <dbReference type="ARBA" id="ARBA00022723"/>
    </source>
</evidence>
<proteinExistence type="predicted"/>
<sequence>MAKTAIVPDQDALKRVGATVRRHLDAHPNAQKLPTDKAEVYAISYFLTALECGRLNSMIDVIAQPSELYDGTHQDGFRTSYSGNLDPHDALMKDLSTRIDTALGLPAAYGEAIQGQRYYVGQQFKPHNDYFHTDQEYWKQERGRGGQRSWTAMAFLNKVQQGGATEFPELDLKIAPQPGVLLVWNNADVEGAPNPDTLHAGTPVEAGVKYVLTKWYRTRTWK</sequence>
<evidence type="ECO:0000256" key="4">
    <source>
        <dbReference type="ARBA" id="ARBA00023002"/>
    </source>
</evidence>
<keyword evidence="3" id="KW-0223">Dioxygenase</keyword>
<gene>
    <name evidence="7" type="ORF">GRI36_10980</name>
</gene>
<evidence type="ECO:0000313" key="8">
    <source>
        <dbReference type="Proteomes" id="UP000468943"/>
    </source>
</evidence>
<evidence type="ECO:0000256" key="1">
    <source>
        <dbReference type="ARBA" id="ARBA00001961"/>
    </source>
</evidence>
<dbReference type="GO" id="GO:0005506">
    <property type="term" value="F:iron ion binding"/>
    <property type="evidence" value="ECO:0007669"/>
    <property type="project" value="InterPro"/>
</dbReference>
<dbReference type="Gene3D" id="2.60.120.620">
    <property type="entry name" value="q2cbj1_9rhob like domain"/>
    <property type="match status" value="1"/>
</dbReference>
<keyword evidence="4" id="KW-0560">Oxidoreductase</keyword>
<dbReference type="EMBL" id="WTYS01000001">
    <property type="protein sequence ID" value="MXO57400.1"/>
    <property type="molecule type" value="Genomic_DNA"/>
</dbReference>
<dbReference type="PANTHER" id="PTHR10869:SF246">
    <property type="entry name" value="TRANSMEMBRANE PROLYL 4-HYDROXYLASE"/>
    <property type="match status" value="1"/>
</dbReference>
<comment type="cofactor">
    <cofactor evidence="1">
        <name>L-ascorbate</name>
        <dbReference type="ChEBI" id="CHEBI:38290"/>
    </cofactor>
</comment>
<dbReference type="GO" id="GO:0051213">
    <property type="term" value="F:dioxygenase activity"/>
    <property type="evidence" value="ECO:0007669"/>
    <property type="project" value="UniProtKB-KW"/>
</dbReference>
<dbReference type="Proteomes" id="UP000468943">
    <property type="component" value="Unassembled WGS sequence"/>
</dbReference>
<keyword evidence="2" id="KW-0479">Metal-binding</keyword>
<dbReference type="PANTHER" id="PTHR10869">
    <property type="entry name" value="PROLYL 4-HYDROXYLASE ALPHA SUBUNIT"/>
    <property type="match status" value="1"/>
</dbReference>
<dbReference type="InterPro" id="IPR006620">
    <property type="entry name" value="Pro_4_hyd_alph"/>
</dbReference>
<evidence type="ECO:0000256" key="3">
    <source>
        <dbReference type="ARBA" id="ARBA00022964"/>
    </source>
</evidence>
<keyword evidence="5" id="KW-0408">Iron</keyword>